<name>A0ABM3JB05_BACDO</name>
<dbReference type="RefSeq" id="XP_049306405.1">
    <property type="nucleotide sequence ID" value="XM_049450448.1"/>
</dbReference>
<evidence type="ECO:0000256" key="1">
    <source>
        <dbReference type="SAM" id="SignalP"/>
    </source>
</evidence>
<keyword evidence="1" id="KW-0732">Signal</keyword>
<sequence>MPFVNRLLFLLSAGILSVVLQCLMVNADKKFLHMISFDDVGNNHYNEIVTLENEELVLSGNWTVAIGRQNKKGLATVAITEFTVDKYGYHSQVRTEEIPISDSWRGSWRRKVN</sequence>
<evidence type="ECO:0000313" key="3">
    <source>
        <dbReference type="RefSeq" id="XP_049306405.1"/>
    </source>
</evidence>
<reference evidence="2" key="1">
    <citation type="submission" date="2025-05" db="UniProtKB">
        <authorList>
            <consortium name="RefSeq"/>
        </authorList>
    </citation>
    <scope>NUCLEOTIDE SEQUENCE [LARGE SCALE GENOMIC DNA]</scope>
</reference>
<evidence type="ECO:0000313" key="2">
    <source>
        <dbReference type="Proteomes" id="UP001652620"/>
    </source>
</evidence>
<organism evidence="2 3">
    <name type="scientific">Bactrocera dorsalis</name>
    <name type="common">Oriental fruit fly</name>
    <name type="synonym">Dacus dorsalis</name>
    <dbReference type="NCBI Taxonomy" id="27457"/>
    <lineage>
        <taxon>Eukaryota</taxon>
        <taxon>Metazoa</taxon>
        <taxon>Ecdysozoa</taxon>
        <taxon>Arthropoda</taxon>
        <taxon>Hexapoda</taxon>
        <taxon>Insecta</taxon>
        <taxon>Pterygota</taxon>
        <taxon>Neoptera</taxon>
        <taxon>Endopterygota</taxon>
        <taxon>Diptera</taxon>
        <taxon>Brachycera</taxon>
        <taxon>Muscomorpha</taxon>
        <taxon>Tephritoidea</taxon>
        <taxon>Tephritidae</taxon>
        <taxon>Bactrocera</taxon>
        <taxon>Bactrocera</taxon>
    </lineage>
</organism>
<proteinExistence type="predicted"/>
<accession>A0ABM3JB05</accession>
<dbReference type="Proteomes" id="UP001652620">
    <property type="component" value="Chromosome 2"/>
</dbReference>
<dbReference type="GeneID" id="125776841"/>
<protein>
    <submittedName>
        <fullName evidence="3">Uncharacterized protein LOC125776841 isoform X4</fullName>
    </submittedName>
</protein>
<reference evidence="3" key="2">
    <citation type="submission" date="2025-08" db="UniProtKB">
        <authorList>
            <consortium name="RefSeq"/>
        </authorList>
    </citation>
    <scope>IDENTIFICATION</scope>
    <source>
        <tissue evidence="3">Adult</tissue>
    </source>
</reference>
<feature type="signal peptide" evidence="1">
    <location>
        <begin position="1"/>
        <end position="17"/>
    </location>
</feature>
<gene>
    <name evidence="3" type="primary">LOC125776841</name>
</gene>
<feature type="chain" id="PRO_5047436659" evidence="1">
    <location>
        <begin position="18"/>
        <end position="113"/>
    </location>
</feature>
<keyword evidence="2" id="KW-1185">Reference proteome</keyword>